<dbReference type="EnsemblProtists" id="EOD35813">
    <property type="protein sequence ID" value="EOD35813"/>
    <property type="gene ID" value="EMIHUDRAFT_252526"/>
</dbReference>
<feature type="chain" id="PRO_5044291839" evidence="1">
    <location>
        <begin position="19"/>
        <end position="194"/>
    </location>
</feature>
<organism evidence="2 3">
    <name type="scientific">Emiliania huxleyi (strain CCMP1516)</name>
    <dbReference type="NCBI Taxonomy" id="280463"/>
    <lineage>
        <taxon>Eukaryota</taxon>
        <taxon>Haptista</taxon>
        <taxon>Haptophyta</taxon>
        <taxon>Prymnesiophyceae</taxon>
        <taxon>Isochrysidales</taxon>
        <taxon>Noelaerhabdaceae</taxon>
        <taxon>Emiliania</taxon>
    </lineage>
</organism>
<dbReference type="AlphaFoldDB" id="A0A0D3KJ78"/>
<dbReference type="Pfam" id="PF09802">
    <property type="entry name" value="Sec66"/>
    <property type="match status" value="1"/>
</dbReference>
<dbReference type="HOGENOM" id="CLU_1404861_0_0_1"/>
<protein>
    <submittedName>
        <fullName evidence="2">Uncharacterized protein</fullName>
    </submittedName>
</protein>
<proteinExistence type="predicted"/>
<dbReference type="Proteomes" id="UP000013827">
    <property type="component" value="Unassembled WGS sequence"/>
</dbReference>
<sequence length="194" mass="21659">MWFLTLVLLLTTSLLCYAGYIFLVVDKRQEKQERPPPRSTPGAQNASLSTCTRPTLCCALAAPCRLLAASGAVLENPEVYEALDDKQYNFELPIEIDDYDELRESKPPDKRTLPLALLKRAMADIPLIEQLERDHPRMVRLFNRGLLPFGIWEQLLEAERMMDEEAQGLRTGFVLSDVRATIPPLSAGGAAASS</sequence>
<feature type="signal peptide" evidence="1">
    <location>
        <begin position="1"/>
        <end position="18"/>
    </location>
</feature>
<dbReference type="GeneID" id="17281085"/>
<dbReference type="GO" id="GO:0031207">
    <property type="term" value="C:Sec62/Sec63 complex"/>
    <property type="evidence" value="ECO:0007669"/>
    <property type="project" value="InterPro"/>
</dbReference>
<evidence type="ECO:0000313" key="2">
    <source>
        <dbReference type="EnsemblProtists" id="EOD35813"/>
    </source>
</evidence>
<dbReference type="RefSeq" id="XP_005788242.1">
    <property type="nucleotide sequence ID" value="XM_005788185.1"/>
</dbReference>
<dbReference type="KEGG" id="ehx:EMIHUDRAFT_252526"/>
<accession>A0A0D3KJ78</accession>
<dbReference type="GO" id="GO:0031204">
    <property type="term" value="P:post-translational protein targeting to membrane, translocation"/>
    <property type="evidence" value="ECO:0007669"/>
    <property type="project" value="InterPro"/>
</dbReference>
<name>A0A0D3KJ78_EMIH1</name>
<keyword evidence="1" id="KW-0732">Signal</keyword>
<evidence type="ECO:0000256" key="1">
    <source>
        <dbReference type="SAM" id="SignalP"/>
    </source>
</evidence>
<dbReference type="InterPro" id="IPR018624">
    <property type="entry name" value="Sec66"/>
</dbReference>
<reference evidence="2" key="2">
    <citation type="submission" date="2024-10" db="UniProtKB">
        <authorList>
            <consortium name="EnsemblProtists"/>
        </authorList>
    </citation>
    <scope>IDENTIFICATION</scope>
</reference>
<reference evidence="3" key="1">
    <citation type="journal article" date="2013" name="Nature">
        <title>Pan genome of the phytoplankton Emiliania underpins its global distribution.</title>
        <authorList>
            <person name="Read B.A."/>
            <person name="Kegel J."/>
            <person name="Klute M.J."/>
            <person name="Kuo A."/>
            <person name="Lefebvre S.C."/>
            <person name="Maumus F."/>
            <person name="Mayer C."/>
            <person name="Miller J."/>
            <person name="Monier A."/>
            <person name="Salamov A."/>
            <person name="Young J."/>
            <person name="Aguilar M."/>
            <person name="Claverie J.M."/>
            <person name="Frickenhaus S."/>
            <person name="Gonzalez K."/>
            <person name="Herman E.K."/>
            <person name="Lin Y.C."/>
            <person name="Napier J."/>
            <person name="Ogata H."/>
            <person name="Sarno A.F."/>
            <person name="Shmutz J."/>
            <person name="Schroeder D."/>
            <person name="de Vargas C."/>
            <person name="Verret F."/>
            <person name="von Dassow P."/>
            <person name="Valentin K."/>
            <person name="Van de Peer Y."/>
            <person name="Wheeler G."/>
            <person name="Dacks J.B."/>
            <person name="Delwiche C.F."/>
            <person name="Dyhrman S.T."/>
            <person name="Glockner G."/>
            <person name="John U."/>
            <person name="Richards T."/>
            <person name="Worden A.Z."/>
            <person name="Zhang X."/>
            <person name="Grigoriev I.V."/>
            <person name="Allen A.E."/>
            <person name="Bidle K."/>
            <person name="Borodovsky M."/>
            <person name="Bowler C."/>
            <person name="Brownlee C."/>
            <person name="Cock J.M."/>
            <person name="Elias M."/>
            <person name="Gladyshev V.N."/>
            <person name="Groth M."/>
            <person name="Guda C."/>
            <person name="Hadaegh A."/>
            <person name="Iglesias-Rodriguez M.D."/>
            <person name="Jenkins J."/>
            <person name="Jones B.M."/>
            <person name="Lawson T."/>
            <person name="Leese F."/>
            <person name="Lindquist E."/>
            <person name="Lobanov A."/>
            <person name="Lomsadze A."/>
            <person name="Malik S.B."/>
            <person name="Marsh M.E."/>
            <person name="Mackinder L."/>
            <person name="Mock T."/>
            <person name="Mueller-Roeber B."/>
            <person name="Pagarete A."/>
            <person name="Parker M."/>
            <person name="Probert I."/>
            <person name="Quesneville H."/>
            <person name="Raines C."/>
            <person name="Rensing S.A."/>
            <person name="Riano-Pachon D.M."/>
            <person name="Richier S."/>
            <person name="Rokitta S."/>
            <person name="Shiraiwa Y."/>
            <person name="Soanes D.M."/>
            <person name="van der Giezen M."/>
            <person name="Wahlund T.M."/>
            <person name="Williams B."/>
            <person name="Wilson W."/>
            <person name="Wolfe G."/>
            <person name="Wurch L.L."/>
        </authorList>
    </citation>
    <scope>NUCLEOTIDE SEQUENCE</scope>
</reference>
<keyword evidence="3" id="KW-1185">Reference proteome</keyword>
<dbReference type="PaxDb" id="2903-EOD35813"/>
<evidence type="ECO:0000313" key="3">
    <source>
        <dbReference type="Proteomes" id="UP000013827"/>
    </source>
</evidence>